<dbReference type="RefSeq" id="WP_200506147.1">
    <property type="nucleotide sequence ID" value="NZ_JAEHFX010000004.1"/>
</dbReference>
<comment type="caution">
    <text evidence="2">The sequence shown here is derived from an EMBL/GenBank/DDBJ whole genome shotgun (WGS) entry which is preliminary data.</text>
</comment>
<evidence type="ECO:0000256" key="1">
    <source>
        <dbReference type="SAM" id="SignalP"/>
    </source>
</evidence>
<dbReference type="EMBL" id="JAEHFX010000004">
    <property type="protein sequence ID" value="MBK0403401.1"/>
    <property type="molecule type" value="Genomic_DNA"/>
</dbReference>
<proteinExistence type="predicted"/>
<gene>
    <name evidence="2" type="ORF">I5M27_10420</name>
</gene>
<evidence type="ECO:0000313" key="2">
    <source>
        <dbReference type="EMBL" id="MBK0403401.1"/>
    </source>
</evidence>
<protein>
    <submittedName>
        <fullName evidence="2">Uncharacterized protein</fullName>
    </submittedName>
</protein>
<feature type="signal peptide" evidence="1">
    <location>
        <begin position="1"/>
        <end position="18"/>
    </location>
</feature>
<keyword evidence="1" id="KW-0732">Signal</keyword>
<dbReference type="Proteomes" id="UP000644147">
    <property type="component" value="Unassembled WGS sequence"/>
</dbReference>
<reference evidence="2 3" key="1">
    <citation type="submission" date="2020-12" db="EMBL/GenBank/DDBJ databases">
        <title>Bacterial novel species Adhaeribacter sp. BT258 isolated from soil.</title>
        <authorList>
            <person name="Jung H.-Y."/>
        </authorList>
    </citation>
    <scope>NUCLEOTIDE SEQUENCE [LARGE SCALE GENOMIC DNA]</scope>
    <source>
        <strain evidence="2 3">BT258</strain>
    </source>
</reference>
<feature type="chain" id="PRO_5046620361" evidence="1">
    <location>
        <begin position="19"/>
        <end position="146"/>
    </location>
</feature>
<sequence>MRKYLFFCLYFISGIAFAQQPQLLQERNYKTDSFEKQLLSSAQDRNGNIFYSGLTLVNTRNFTSSFLLVKPNTDTLWSRKGPTNLNPGILAMRHTTDGGFIFCGASKHPSIGNISGLYMQKLSAVGCPSGRKTIISIILEMHQLPS</sequence>
<accession>A0ABS1C2N1</accession>
<keyword evidence="3" id="KW-1185">Reference proteome</keyword>
<name>A0ABS1C2N1_9BACT</name>
<organism evidence="2 3">
    <name type="scientific">Adhaeribacter terrigena</name>
    <dbReference type="NCBI Taxonomy" id="2793070"/>
    <lineage>
        <taxon>Bacteria</taxon>
        <taxon>Pseudomonadati</taxon>
        <taxon>Bacteroidota</taxon>
        <taxon>Cytophagia</taxon>
        <taxon>Cytophagales</taxon>
        <taxon>Hymenobacteraceae</taxon>
        <taxon>Adhaeribacter</taxon>
    </lineage>
</organism>
<evidence type="ECO:0000313" key="3">
    <source>
        <dbReference type="Proteomes" id="UP000644147"/>
    </source>
</evidence>